<name>A0A1G9H421_9RHOB</name>
<sequence>MQEGLWNGVRNSLAGAKVIRLDSRRGGEGSAGVSFPAIAQVEAYWEALRAGRAMPERAEIDPRGLEAALGHAFLAQPVAPGVIRFRLAGRQICDLMGMEVRGMPLSALIRPDARDALARVIAALEAGPGAALLDLDSDRGTGRPPLDARLFLAPLSEAGAPARRFLGCLEARGAIGRTPRRFTIASVSIRRTGASARASLPDLPAQADPRRAPADAPAIPGMADGAAVFRHATGARRGHLRLVRSSD</sequence>
<reference evidence="2" key="1">
    <citation type="submission" date="2016-10" db="EMBL/GenBank/DDBJ databases">
        <authorList>
            <person name="Varghese N."/>
            <person name="Submissions S."/>
        </authorList>
    </citation>
    <scope>NUCLEOTIDE SEQUENCE [LARGE SCALE GENOMIC DNA]</scope>
    <source>
        <strain evidence="2">CGMCC 1.10789</strain>
    </source>
</reference>
<dbReference type="RefSeq" id="WP_170068476.1">
    <property type="nucleotide sequence ID" value="NZ_FNFV01000010.1"/>
</dbReference>
<evidence type="ECO:0000313" key="1">
    <source>
        <dbReference type="EMBL" id="SDL07554.1"/>
    </source>
</evidence>
<organism evidence="1 2">
    <name type="scientific">Meinhardsimonia xiamenensis</name>
    <dbReference type="NCBI Taxonomy" id="990712"/>
    <lineage>
        <taxon>Bacteria</taxon>
        <taxon>Pseudomonadati</taxon>
        <taxon>Pseudomonadota</taxon>
        <taxon>Alphaproteobacteria</taxon>
        <taxon>Rhodobacterales</taxon>
        <taxon>Paracoccaceae</taxon>
        <taxon>Meinhardsimonia</taxon>
    </lineage>
</organism>
<keyword evidence="2" id="KW-1185">Reference proteome</keyword>
<proteinExistence type="predicted"/>
<accession>A0A1G9H421</accession>
<dbReference type="Pfam" id="PF07310">
    <property type="entry name" value="PAS_5"/>
    <property type="match status" value="1"/>
</dbReference>
<dbReference type="AlphaFoldDB" id="A0A1G9H421"/>
<dbReference type="Proteomes" id="UP000199328">
    <property type="component" value="Unassembled WGS sequence"/>
</dbReference>
<gene>
    <name evidence="1" type="ORF">SAMN05216257_11038</name>
</gene>
<protein>
    <submittedName>
        <fullName evidence="1">PAS domain-containing protein</fullName>
    </submittedName>
</protein>
<evidence type="ECO:0000313" key="2">
    <source>
        <dbReference type="Proteomes" id="UP000199328"/>
    </source>
</evidence>
<dbReference type="EMBL" id="FNFV01000010">
    <property type="protein sequence ID" value="SDL07554.1"/>
    <property type="molecule type" value="Genomic_DNA"/>
</dbReference>
<dbReference type="STRING" id="990712.SAMN05216257_11038"/>
<dbReference type="InterPro" id="IPR009922">
    <property type="entry name" value="DUF1457"/>
</dbReference>